<dbReference type="InterPro" id="IPR001279">
    <property type="entry name" value="Metallo-B-lactamas"/>
</dbReference>
<organism evidence="6 7">
    <name type="scientific">Entamoeba nuttalli</name>
    <dbReference type="NCBI Taxonomy" id="412467"/>
    <lineage>
        <taxon>Eukaryota</taxon>
        <taxon>Amoebozoa</taxon>
        <taxon>Evosea</taxon>
        <taxon>Archamoebae</taxon>
        <taxon>Mastigamoebida</taxon>
        <taxon>Entamoebidae</taxon>
        <taxon>Entamoeba</taxon>
    </lineage>
</organism>
<keyword evidence="7" id="KW-1185">Reference proteome</keyword>
<dbReference type="EMBL" id="BAAFRS010000004">
    <property type="protein sequence ID" value="GAB1218860.1"/>
    <property type="molecule type" value="Genomic_DNA"/>
</dbReference>
<proteinExistence type="inferred from homology"/>
<dbReference type="InterPro" id="IPR036866">
    <property type="entry name" value="RibonucZ/Hydroxyglut_hydro"/>
</dbReference>
<dbReference type="SUPFAM" id="SSF55718">
    <property type="entry name" value="SCP-like"/>
    <property type="match status" value="1"/>
</dbReference>
<evidence type="ECO:0000259" key="5">
    <source>
        <dbReference type="SMART" id="SM00849"/>
    </source>
</evidence>
<feature type="domain" description="Metallo-beta-lactamase" evidence="5">
    <location>
        <begin position="100"/>
        <end position="316"/>
    </location>
</feature>
<dbReference type="InterPro" id="IPR052195">
    <property type="entry name" value="Bact_Alkyl/Aryl-Sulfatase"/>
</dbReference>
<dbReference type="SMART" id="SM00849">
    <property type="entry name" value="Lactamase_B"/>
    <property type="match status" value="1"/>
</dbReference>
<dbReference type="Gene3D" id="3.60.15.30">
    <property type="entry name" value="Metallo-beta-lactamase domain"/>
    <property type="match status" value="1"/>
</dbReference>
<dbReference type="InterPro" id="IPR029229">
    <property type="entry name" value="Alkyl_sulf_C"/>
</dbReference>
<evidence type="ECO:0000313" key="7">
    <source>
        <dbReference type="Proteomes" id="UP001628156"/>
    </source>
</evidence>
<dbReference type="SUPFAM" id="SSF56281">
    <property type="entry name" value="Metallo-hydrolase/oxidoreductase"/>
    <property type="match status" value="1"/>
</dbReference>
<dbReference type="InterPro" id="IPR029228">
    <property type="entry name" value="Alkyl_sulf_dimr"/>
</dbReference>
<keyword evidence="1" id="KW-0479">Metal-binding</keyword>
<dbReference type="InterPro" id="IPR036527">
    <property type="entry name" value="SCP2_sterol-bd_dom_sf"/>
</dbReference>
<dbReference type="Gene3D" id="3.30.1050.10">
    <property type="entry name" value="SCP2 sterol-binding domain"/>
    <property type="match status" value="1"/>
</dbReference>
<evidence type="ECO:0000256" key="3">
    <source>
        <dbReference type="ARBA" id="ARBA00022833"/>
    </source>
</evidence>
<evidence type="ECO:0000313" key="6">
    <source>
        <dbReference type="EMBL" id="GAB1218860.1"/>
    </source>
</evidence>
<name>A0ABQ0D7M9_9EUKA</name>
<comment type="similarity">
    <text evidence="4">Belongs to the metallo-beta-lactamase superfamily. Type III sulfatase family.</text>
</comment>
<accession>A0ABQ0D7M9</accession>
<dbReference type="CDD" id="cd07710">
    <property type="entry name" value="arylsulfatase_Sdsa1-like_MBL-fold"/>
    <property type="match status" value="1"/>
</dbReference>
<keyword evidence="3" id="KW-0862">Zinc</keyword>
<protein>
    <recommendedName>
        <fullName evidence="5">Metallo-beta-lactamase domain-containing protein</fullName>
    </recommendedName>
</protein>
<dbReference type="Gene3D" id="1.25.40.880">
    <property type="entry name" value="Alkyl sulfatase, dimerisation domain"/>
    <property type="match status" value="1"/>
</dbReference>
<dbReference type="InterPro" id="IPR044097">
    <property type="entry name" value="Bds1/SdsA1_MBL-fold"/>
</dbReference>
<reference evidence="6 7" key="1">
    <citation type="journal article" date="2019" name="PLoS Negl. Trop. Dis.">
        <title>Whole genome sequencing of Entamoeba nuttalli reveals mammalian host-related molecular signatures and a novel octapeptide-repeat surface protein.</title>
        <authorList>
            <person name="Tanaka M."/>
            <person name="Makiuchi T."/>
            <person name="Komiyama T."/>
            <person name="Shiina T."/>
            <person name="Osaki K."/>
            <person name="Tachibana H."/>
        </authorList>
    </citation>
    <scope>NUCLEOTIDE SEQUENCE [LARGE SCALE GENOMIC DNA]</scope>
    <source>
        <strain evidence="6 7">P19-061405</strain>
    </source>
</reference>
<dbReference type="PANTHER" id="PTHR43223:SF1">
    <property type="entry name" value="ALKYL_ARYL-SULFATASE BDS1"/>
    <property type="match status" value="1"/>
</dbReference>
<dbReference type="Pfam" id="PF00753">
    <property type="entry name" value="Lactamase_B"/>
    <property type="match status" value="1"/>
</dbReference>
<evidence type="ECO:0000256" key="4">
    <source>
        <dbReference type="ARBA" id="ARBA00033751"/>
    </source>
</evidence>
<evidence type="ECO:0000256" key="2">
    <source>
        <dbReference type="ARBA" id="ARBA00022801"/>
    </source>
</evidence>
<sequence>MASQFTIETNKKFLQEYDISKEDEYLDAFRGYFANLNGVKNQMKFEDIIKSRKSIAEINRECPDTVNPSFWKKSFIDKLEGVYEVIPNKLYQVRAESLDIANLTALKGQTGWIIIDCMSTVDSSNKAFKLIKSTVEDLPVSAVVITHSHFDHFGGYDAVATHDTPLYIPETFYESLFDESIFAGSAMSRRAEYMYGTRLNESKTKSSGNGLNPNQKKSVSIPHSSHTIIIKKDSTYIIDGITFDFIPTPNTEAPANMMFYLPEFHALCCADNMPQTMHNLLTPRGAKVRSGKVWSQYIDNTIVKYGKDVQIHFACHNWPLYGNEKIVKYWKTNRDLYKYIHDQTLRYANLGYSPNEIAQLVKLPPSLANKFCCREFYGVLSFNIKSQYQLYLGWYDGNPAHLNELPPKEQAIKYVQCFGGEEKAFLIGKEAFDNGDYNWAVTVLNHLVFCNPKNLRARNLLAQTYDQLSYVQESLAFKYSYSTGAMELRESAYQKPLNPAVDIDSLPLYSFGNLLSVSINSELLEGIEGEIKLITTHPEECITLIISNCVLHSRTIPSESKFFIKIERVLLVKLFTKEIKLNKLIEGKNIETNCAELIMQIIDAVDLSRTRYSIIEPKY</sequence>
<dbReference type="Pfam" id="PF14863">
    <property type="entry name" value="Alkyl_sulf_dimr"/>
    <property type="match status" value="1"/>
</dbReference>
<comment type="caution">
    <text evidence="6">The sequence shown here is derived from an EMBL/GenBank/DDBJ whole genome shotgun (WGS) entry which is preliminary data.</text>
</comment>
<evidence type="ECO:0000256" key="1">
    <source>
        <dbReference type="ARBA" id="ARBA00022723"/>
    </source>
</evidence>
<keyword evidence="2" id="KW-0378">Hydrolase</keyword>
<dbReference type="Proteomes" id="UP001628156">
    <property type="component" value="Unassembled WGS sequence"/>
</dbReference>
<dbReference type="Pfam" id="PF14864">
    <property type="entry name" value="Alkyl_sulf_C"/>
    <property type="match status" value="1"/>
</dbReference>
<gene>
    <name evidence="6" type="ORF">ENUP19_0004G0091</name>
</gene>
<dbReference type="InterPro" id="IPR038536">
    <property type="entry name" value="Alkyl/aryl-sulf_dimr_sf"/>
</dbReference>
<dbReference type="PANTHER" id="PTHR43223">
    <property type="entry name" value="ALKYL/ARYL-SULFATASE"/>
    <property type="match status" value="1"/>
</dbReference>